<evidence type="ECO:0000313" key="2">
    <source>
        <dbReference type="Proteomes" id="UP001479436"/>
    </source>
</evidence>
<evidence type="ECO:0008006" key="3">
    <source>
        <dbReference type="Google" id="ProtNLM"/>
    </source>
</evidence>
<gene>
    <name evidence="1" type="ORF">K7432_003415</name>
</gene>
<comment type="caution">
    <text evidence="1">The sequence shown here is derived from an EMBL/GenBank/DDBJ whole genome shotgun (WGS) entry which is preliminary data.</text>
</comment>
<name>A0ABR2X057_9FUNG</name>
<sequence>MNLELNDKVNIKPLMESISKNVTPNVSNIHSNMNLYRDLLIFSNLKEVHSRYQEIGESIIWNEFLKEKLKRNIFVTTNLNRILNYLLPLIGESLNLKCCFEYPYTLISSTLQATLVKAILGLIFLEFGGECVKNILTPIWRDVTDITIKLHSGEERTCSKVKESVCPEGSDERPKEDDIATKACPADMIAEENRPKFELPEDFVVSLPPPGNYIGALSNFLVKYCPELEPPIYIENVDIGDDKKIVYKCEVVVYNKGIRWSGYASSIRKKEAKKMACKELLIQLTGASQL</sequence>
<reference evidence="1 2" key="1">
    <citation type="submission" date="2023-04" db="EMBL/GenBank/DDBJ databases">
        <title>Genome of Basidiobolus ranarum AG-B5.</title>
        <authorList>
            <person name="Stajich J.E."/>
            <person name="Carter-House D."/>
            <person name="Gryganskyi A."/>
        </authorList>
    </citation>
    <scope>NUCLEOTIDE SEQUENCE [LARGE SCALE GENOMIC DNA]</scope>
    <source>
        <strain evidence="1 2">AG-B5</strain>
    </source>
</reference>
<keyword evidence="2" id="KW-1185">Reference proteome</keyword>
<dbReference type="CDD" id="cd00048">
    <property type="entry name" value="DSRM_SF"/>
    <property type="match status" value="1"/>
</dbReference>
<accession>A0ABR2X057</accession>
<dbReference type="Gene3D" id="3.30.160.20">
    <property type="match status" value="1"/>
</dbReference>
<organism evidence="1 2">
    <name type="scientific">Basidiobolus ranarum</name>
    <dbReference type="NCBI Taxonomy" id="34480"/>
    <lineage>
        <taxon>Eukaryota</taxon>
        <taxon>Fungi</taxon>
        <taxon>Fungi incertae sedis</taxon>
        <taxon>Zoopagomycota</taxon>
        <taxon>Entomophthoromycotina</taxon>
        <taxon>Basidiobolomycetes</taxon>
        <taxon>Basidiobolales</taxon>
        <taxon>Basidiobolaceae</taxon>
        <taxon>Basidiobolus</taxon>
    </lineage>
</organism>
<dbReference type="SUPFAM" id="SSF54768">
    <property type="entry name" value="dsRNA-binding domain-like"/>
    <property type="match status" value="1"/>
</dbReference>
<dbReference type="EMBL" id="JASJQH010000104">
    <property type="protein sequence ID" value="KAK9767066.1"/>
    <property type="molecule type" value="Genomic_DNA"/>
</dbReference>
<proteinExistence type="predicted"/>
<dbReference type="Proteomes" id="UP001479436">
    <property type="component" value="Unassembled WGS sequence"/>
</dbReference>
<protein>
    <recommendedName>
        <fullName evidence="3">DRBM domain-containing protein</fullName>
    </recommendedName>
</protein>
<evidence type="ECO:0000313" key="1">
    <source>
        <dbReference type="EMBL" id="KAK9767066.1"/>
    </source>
</evidence>